<reference evidence="2" key="1">
    <citation type="submission" date="2009-09" db="EMBL/GenBank/DDBJ databases">
        <title>The complete genome of Nakamurella multipartita DSM 44233.</title>
        <authorList>
            <consortium name="US DOE Joint Genome Institute (JGI-PGF)"/>
            <person name="Lucas S."/>
            <person name="Copeland A."/>
            <person name="Lapidus A."/>
            <person name="Glavina del Rio T."/>
            <person name="Dalin E."/>
            <person name="Tice H."/>
            <person name="Bruce D."/>
            <person name="Goodwin L."/>
            <person name="Pitluck S."/>
            <person name="Kyrpides N."/>
            <person name="Mavromatis K."/>
            <person name="Ivanova N."/>
            <person name="Ovchinnikova G."/>
            <person name="Sims D."/>
            <person name="Meincke L."/>
            <person name="Brettin T."/>
            <person name="Detter J.C."/>
            <person name="Han C."/>
            <person name="Larimer F."/>
            <person name="Land M."/>
            <person name="Hauser L."/>
            <person name="Markowitz V."/>
            <person name="Cheng J.-F."/>
            <person name="Hugenholtz P."/>
            <person name="Woyke T."/>
            <person name="Wu D."/>
            <person name="Klenk H.-P."/>
            <person name="Eisen J.A."/>
        </authorList>
    </citation>
    <scope>NUCLEOTIDE SEQUENCE [LARGE SCALE GENOMIC DNA]</scope>
    <source>
        <strain evidence="2">ATCC 700099 / DSM 44233 / CIP 104796 / JCM 9543 / NBRC 105858 / Y-104</strain>
    </source>
</reference>
<keyword evidence="2" id="KW-1185">Reference proteome</keyword>
<gene>
    <name evidence="1" type="ordered locus">Namu_1205</name>
</gene>
<dbReference type="OrthoDB" id="327733at2"/>
<dbReference type="InParanoid" id="C8XCP6"/>
<dbReference type="Proteomes" id="UP000002218">
    <property type="component" value="Chromosome"/>
</dbReference>
<dbReference type="EMBL" id="CP001737">
    <property type="protein sequence ID" value="ACV77611.1"/>
    <property type="molecule type" value="Genomic_DNA"/>
</dbReference>
<evidence type="ECO:0000313" key="1">
    <source>
        <dbReference type="EMBL" id="ACV77611.1"/>
    </source>
</evidence>
<proteinExistence type="predicted"/>
<sequence>MTATTAHDPSPFLGTAAGQALLTRLRQSTDGRTGDQLSTAIRAVTTAGSTLPVAEVDAALAAITLLLADFQPALLDGAADEPALRSWLRQVDTELTPGRRMAAEAALTRVEIDLDNQWYDAHLAAGTVRPALDEVHRLRNALADAAG</sequence>
<reference evidence="1 2" key="2">
    <citation type="journal article" date="2010" name="Stand. Genomic Sci.">
        <title>Complete genome sequence of Nakamurella multipartita type strain (Y-104).</title>
        <authorList>
            <person name="Tice H."/>
            <person name="Mayilraj S."/>
            <person name="Sims D."/>
            <person name="Lapidus A."/>
            <person name="Nolan M."/>
            <person name="Lucas S."/>
            <person name="Glavina Del Rio T."/>
            <person name="Copeland A."/>
            <person name="Cheng J.F."/>
            <person name="Meincke L."/>
            <person name="Bruce D."/>
            <person name="Goodwin L."/>
            <person name="Pitluck S."/>
            <person name="Ivanova N."/>
            <person name="Mavromatis K."/>
            <person name="Ovchinnikova G."/>
            <person name="Pati A."/>
            <person name="Chen A."/>
            <person name="Palaniappan K."/>
            <person name="Land M."/>
            <person name="Hauser L."/>
            <person name="Chang Y.J."/>
            <person name="Jeffries C.D."/>
            <person name="Detter J.C."/>
            <person name="Brettin T."/>
            <person name="Rohde M."/>
            <person name="Goker M."/>
            <person name="Bristow J."/>
            <person name="Eisen J.A."/>
            <person name="Markowitz V."/>
            <person name="Hugenholtz P."/>
            <person name="Kyrpides N.C."/>
            <person name="Klenk H.P."/>
            <person name="Chen F."/>
        </authorList>
    </citation>
    <scope>NUCLEOTIDE SEQUENCE [LARGE SCALE GENOMIC DNA]</scope>
    <source>
        <strain evidence="2">ATCC 700099 / DSM 44233 / CIP 104796 / JCM 9543 / NBRC 105858 / Y-104</strain>
    </source>
</reference>
<accession>C8XCP6</accession>
<dbReference type="AlphaFoldDB" id="C8XCP6"/>
<protein>
    <submittedName>
        <fullName evidence="1">Uncharacterized protein</fullName>
    </submittedName>
</protein>
<dbReference type="RefSeq" id="WP_015746525.1">
    <property type="nucleotide sequence ID" value="NC_013235.1"/>
</dbReference>
<organism evidence="1 2">
    <name type="scientific">Nakamurella multipartita (strain ATCC 700099 / DSM 44233 / CIP 104796 / JCM 9543 / NBRC 105858 / Y-104)</name>
    <name type="common">Microsphaera multipartita</name>
    <dbReference type="NCBI Taxonomy" id="479431"/>
    <lineage>
        <taxon>Bacteria</taxon>
        <taxon>Bacillati</taxon>
        <taxon>Actinomycetota</taxon>
        <taxon>Actinomycetes</taxon>
        <taxon>Nakamurellales</taxon>
        <taxon>Nakamurellaceae</taxon>
        <taxon>Nakamurella</taxon>
    </lineage>
</organism>
<dbReference type="STRING" id="479431.Namu_1205"/>
<dbReference type="HOGENOM" id="CLU_1766047_0_0_11"/>
<evidence type="ECO:0000313" key="2">
    <source>
        <dbReference type="Proteomes" id="UP000002218"/>
    </source>
</evidence>
<dbReference type="KEGG" id="nml:Namu_1205"/>
<name>C8XCP6_NAKMY</name>